<evidence type="ECO:0000256" key="6">
    <source>
        <dbReference type="ARBA" id="ARBA00022989"/>
    </source>
</evidence>
<dbReference type="GO" id="GO:0016887">
    <property type="term" value="F:ATP hydrolysis activity"/>
    <property type="evidence" value="ECO:0007669"/>
    <property type="project" value="InterPro"/>
</dbReference>
<evidence type="ECO:0000256" key="7">
    <source>
        <dbReference type="ARBA" id="ARBA00023136"/>
    </source>
</evidence>
<keyword evidence="4" id="KW-0547">Nucleotide-binding</keyword>
<dbReference type="CDD" id="cd18585">
    <property type="entry name" value="ABC_6TM_CydC"/>
    <property type="match status" value="1"/>
</dbReference>
<feature type="transmembrane region" description="Helical" evidence="8">
    <location>
        <begin position="162"/>
        <end position="180"/>
    </location>
</feature>
<dbReference type="Pfam" id="PF00005">
    <property type="entry name" value="ABC_tran"/>
    <property type="match status" value="1"/>
</dbReference>
<gene>
    <name evidence="11" type="primary">cydC</name>
    <name evidence="11" type="ORF">MRS75_20210</name>
</gene>
<sequence length="568" mass="61210">MKDILRLLRLFHPYRAWMAAGIALSVVVALSNVALLALSGWFIASMALSGLGNQMFNFFTPAAAIRGLAILRTIARYLERLVTHDATLRLLSALRVWFYGRLEPLAPAGLQSYRDGDLLSRIRADIDSLDNFYLRILAPVVSAAISTVALLAAMSFISMEVALINGLGLLLAGCALPLMAQRSGRRPGARLVTTRAALRASVTDSCRGAGELRVYGAVDRQGAHIDALGRALVADQRHLVRVRGSYSSLSMLAALISMWIAVIVIIPVIHAGVLAPAQLALVAFFVLSSFDVVASLPAAFQSLGETLAAARRIFEIADAEPVALDPDEQQPLPERFDIDMDALQMHYSPVAAWALDGISLHVPEGDALGIVGPSGSGKSSLLNVLLRFWDFQDGKAAIGGVPLRALTGEQVRSLCAVVAQQSHLFNATIRENLLLARPSASEEELREALRQAAVLDEVMAFPQGLDTYVGEVGARLSGGQARRITIARAFLKNAPILLLDEPTEGLDELSEQLVLNALKRLMRDKTTLVITHHPEVLTLVDRVVVLRAGRIVPSYVGAEELIAEGVCR</sequence>
<dbReference type="InterPro" id="IPR011527">
    <property type="entry name" value="ABC1_TM_dom"/>
</dbReference>
<accession>A0AAE3QEM3</accession>
<keyword evidence="6 8" id="KW-1133">Transmembrane helix</keyword>
<dbReference type="PROSITE" id="PS50929">
    <property type="entry name" value="ABC_TM1F"/>
    <property type="match status" value="1"/>
</dbReference>
<dbReference type="InterPro" id="IPR039421">
    <property type="entry name" value="Type_1_exporter"/>
</dbReference>
<evidence type="ECO:0000256" key="4">
    <source>
        <dbReference type="ARBA" id="ARBA00022741"/>
    </source>
</evidence>
<dbReference type="GO" id="GO:0034775">
    <property type="term" value="P:glutathione transmembrane transport"/>
    <property type="evidence" value="ECO:0007669"/>
    <property type="project" value="InterPro"/>
</dbReference>
<evidence type="ECO:0000313" key="12">
    <source>
        <dbReference type="Proteomes" id="UP001161580"/>
    </source>
</evidence>
<dbReference type="InterPro" id="IPR027417">
    <property type="entry name" value="P-loop_NTPase"/>
</dbReference>
<dbReference type="InterPro" id="IPR003593">
    <property type="entry name" value="AAA+_ATPase"/>
</dbReference>
<dbReference type="Proteomes" id="UP001161580">
    <property type="component" value="Unassembled WGS sequence"/>
</dbReference>
<dbReference type="SMART" id="SM00382">
    <property type="entry name" value="AAA"/>
    <property type="match status" value="1"/>
</dbReference>
<feature type="transmembrane region" description="Helical" evidence="8">
    <location>
        <begin position="132"/>
        <end position="156"/>
    </location>
</feature>
<dbReference type="SUPFAM" id="SSF52540">
    <property type="entry name" value="P-loop containing nucleoside triphosphate hydrolases"/>
    <property type="match status" value="1"/>
</dbReference>
<dbReference type="InterPro" id="IPR036640">
    <property type="entry name" value="ABC1_TM_sf"/>
</dbReference>
<evidence type="ECO:0000256" key="5">
    <source>
        <dbReference type="ARBA" id="ARBA00022840"/>
    </source>
</evidence>
<dbReference type="Gene3D" id="3.40.50.300">
    <property type="entry name" value="P-loop containing nucleotide triphosphate hydrolases"/>
    <property type="match status" value="1"/>
</dbReference>
<dbReference type="SUPFAM" id="SSF90123">
    <property type="entry name" value="ABC transporter transmembrane region"/>
    <property type="match status" value="1"/>
</dbReference>
<dbReference type="GO" id="GO:0005524">
    <property type="term" value="F:ATP binding"/>
    <property type="evidence" value="ECO:0007669"/>
    <property type="project" value="UniProtKB-KW"/>
</dbReference>
<dbReference type="EMBL" id="JALDYZ010000014">
    <property type="protein sequence ID" value="MDI7924392.1"/>
    <property type="molecule type" value="Genomic_DNA"/>
</dbReference>
<dbReference type="InterPro" id="IPR003439">
    <property type="entry name" value="ABC_transporter-like_ATP-bd"/>
</dbReference>
<dbReference type="PANTHER" id="PTHR24221:SF654">
    <property type="entry name" value="ATP-BINDING CASSETTE SUB-FAMILY B MEMBER 6"/>
    <property type="match status" value="1"/>
</dbReference>
<dbReference type="InterPro" id="IPR014223">
    <property type="entry name" value="ABC_CydC/D"/>
</dbReference>
<comment type="subcellular location">
    <subcellularLocation>
        <location evidence="1">Cell membrane</location>
        <topology evidence="1">Multi-pass membrane protein</topology>
    </subcellularLocation>
</comment>
<evidence type="ECO:0000259" key="9">
    <source>
        <dbReference type="PROSITE" id="PS50893"/>
    </source>
</evidence>
<dbReference type="AlphaFoldDB" id="A0AAE3QEM3"/>
<feature type="transmembrane region" description="Helical" evidence="8">
    <location>
        <begin position="55"/>
        <end position="75"/>
    </location>
</feature>
<evidence type="ECO:0000256" key="3">
    <source>
        <dbReference type="ARBA" id="ARBA00022692"/>
    </source>
</evidence>
<comment type="similarity">
    <text evidence="2">Belongs to the ABC transporter superfamily.</text>
</comment>
<evidence type="ECO:0000259" key="10">
    <source>
        <dbReference type="PROSITE" id="PS50929"/>
    </source>
</evidence>
<dbReference type="InterPro" id="IPR017871">
    <property type="entry name" value="ABC_transporter-like_CS"/>
</dbReference>
<evidence type="ECO:0000313" key="11">
    <source>
        <dbReference type="EMBL" id="MDI7924392.1"/>
    </source>
</evidence>
<name>A0AAE3QEM3_9HYPH</name>
<feature type="transmembrane region" description="Helical" evidence="8">
    <location>
        <begin position="21"/>
        <end position="43"/>
    </location>
</feature>
<keyword evidence="3 8" id="KW-0812">Transmembrane</keyword>
<organism evidence="11 12">
    <name type="scientific">Ferirhizobium litorale</name>
    <dbReference type="NCBI Taxonomy" id="2927786"/>
    <lineage>
        <taxon>Bacteria</taxon>
        <taxon>Pseudomonadati</taxon>
        <taxon>Pseudomonadota</taxon>
        <taxon>Alphaproteobacteria</taxon>
        <taxon>Hyphomicrobiales</taxon>
        <taxon>Rhizobiaceae</taxon>
        <taxon>Ferirhizobium</taxon>
    </lineage>
</organism>
<dbReference type="PROSITE" id="PS50893">
    <property type="entry name" value="ABC_TRANSPORTER_2"/>
    <property type="match status" value="1"/>
</dbReference>
<dbReference type="RefSeq" id="WP_311787069.1">
    <property type="nucleotide sequence ID" value="NZ_JALDYY010000007.1"/>
</dbReference>
<dbReference type="PANTHER" id="PTHR24221">
    <property type="entry name" value="ATP-BINDING CASSETTE SUB-FAMILY B"/>
    <property type="match status" value="1"/>
</dbReference>
<dbReference type="NCBIfam" id="TIGR02868">
    <property type="entry name" value="CydC"/>
    <property type="match status" value="1"/>
</dbReference>
<proteinExistence type="inferred from homology"/>
<feature type="domain" description="ABC transporter" evidence="9">
    <location>
        <begin position="340"/>
        <end position="566"/>
    </location>
</feature>
<dbReference type="Gene3D" id="1.20.1560.10">
    <property type="entry name" value="ABC transporter type 1, transmembrane domain"/>
    <property type="match status" value="1"/>
</dbReference>
<protein>
    <submittedName>
        <fullName evidence="11">Thiol reductant ABC exporter subunit CydC</fullName>
    </submittedName>
</protein>
<keyword evidence="5" id="KW-0067">ATP-binding</keyword>
<reference evidence="11" key="1">
    <citation type="submission" date="2022-03" db="EMBL/GenBank/DDBJ databases">
        <title>Fererhizobium litorale gen. nov., sp. nov., isolated from sandy sediments of the Sea of Japan seashore.</title>
        <authorList>
            <person name="Romanenko L."/>
            <person name="Kurilenko V."/>
            <person name="Otstavnykh N."/>
            <person name="Svetashev V."/>
            <person name="Tekutyeva L."/>
            <person name="Isaeva M."/>
            <person name="Mikhailov V."/>
        </authorList>
    </citation>
    <scope>NUCLEOTIDE SEQUENCE</scope>
    <source>
        <strain evidence="11">KMM 9576</strain>
    </source>
</reference>
<keyword evidence="12" id="KW-1185">Reference proteome</keyword>
<evidence type="ECO:0000256" key="1">
    <source>
        <dbReference type="ARBA" id="ARBA00004651"/>
    </source>
</evidence>
<dbReference type="GO" id="GO:0045454">
    <property type="term" value="P:cell redox homeostasis"/>
    <property type="evidence" value="ECO:0007669"/>
    <property type="project" value="InterPro"/>
</dbReference>
<dbReference type="PROSITE" id="PS00211">
    <property type="entry name" value="ABC_TRANSPORTER_1"/>
    <property type="match status" value="1"/>
</dbReference>
<evidence type="ECO:0000256" key="8">
    <source>
        <dbReference type="SAM" id="Phobius"/>
    </source>
</evidence>
<comment type="caution">
    <text evidence="11">The sequence shown here is derived from an EMBL/GenBank/DDBJ whole genome shotgun (WGS) entry which is preliminary data.</text>
</comment>
<dbReference type="GO" id="GO:0005886">
    <property type="term" value="C:plasma membrane"/>
    <property type="evidence" value="ECO:0007669"/>
    <property type="project" value="UniProtKB-SubCell"/>
</dbReference>
<evidence type="ECO:0000256" key="2">
    <source>
        <dbReference type="ARBA" id="ARBA00005417"/>
    </source>
</evidence>
<feature type="domain" description="ABC transmembrane type-1" evidence="10">
    <location>
        <begin position="19"/>
        <end position="305"/>
    </location>
</feature>
<keyword evidence="7 8" id="KW-0472">Membrane</keyword>
<dbReference type="GO" id="GO:0140359">
    <property type="term" value="F:ABC-type transporter activity"/>
    <property type="evidence" value="ECO:0007669"/>
    <property type="project" value="InterPro"/>
</dbReference>
<feature type="transmembrane region" description="Helical" evidence="8">
    <location>
        <begin position="251"/>
        <end position="273"/>
    </location>
</feature>